<organism evidence="1">
    <name type="scientific">Fagus sylvatica</name>
    <name type="common">Beechnut</name>
    <dbReference type="NCBI Taxonomy" id="28930"/>
    <lineage>
        <taxon>Eukaryota</taxon>
        <taxon>Viridiplantae</taxon>
        <taxon>Streptophyta</taxon>
        <taxon>Embryophyta</taxon>
        <taxon>Tracheophyta</taxon>
        <taxon>Spermatophyta</taxon>
        <taxon>Magnoliopsida</taxon>
        <taxon>eudicotyledons</taxon>
        <taxon>Gunneridae</taxon>
        <taxon>Pentapetalae</taxon>
        <taxon>rosids</taxon>
        <taxon>fabids</taxon>
        <taxon>Fagales</taxon>
        <taxon>Fagaceae</taxon>
        <taxon>Fagus</taxon>
    </lineage>
</organism>
<reference evidence="1" key="1">
    <citation type="submission" date="2018-02" db="EMBL/GenBank/DDBJ databases">
        <authorList>
            <person name="Cohen D.B."/>
            <person name="Kent A.D."/>
        </authorList>
    </citation>
    <scope>NUCLEOTIDE SEQUENCE</scope>
</reference>
<name>A0A2N9G3E6_FAGSY</name>
<gene>
    <name evidence="1" type="ORF">FSB_LOCUS25129</name>
</gene>
<dbReference type="AlphaFoldDB" id="A0A2N9G3E6"/>
<accession>A0A2N9G3E6</accession>
<sequence>MNGGYFRASKLRQAQQASELELPSIQSSNHLNHWNTRLGCPRATTCDRATTISEIVVPSIYSDQDHHQWIDRLPIYRCTVEKQPSEVERAFTRRWELPALRSRAAAACKLNNRVFRAPIQKAAPSSEFSPADLSFGVGIAAIGVFTRLHAQSRLRRNSLRASTRRHAAACVRHTRPRSWHTPRPRVASLCHCVSPYRHVSAPHQHATWQEKKKKKRKNLVRRNGAPLRSKFILKAFMASPRS</sequence>
<proteinExistence type="predicted"/>
<protein>
    <submittedName>
        <fullName evidence="1">Uncharacterized protein</fullName>
    </submittedName>
</protein>
<dbReference type="EMBL" id="OIVN01001750">
    <property type="protein sequence ID" value="SPC97247.1"/>
    <property type="molecule type" value="Genomic_DNA"/>
</dbReference>
<evidence type="ECO:0000313" key="1">
    <source>
        <dbReference type="EMBL" id="SPC97247.1"/>
    </source>
</evidence>